<dbReference type="PANTHER" id="PTHR45695:SF9">
    <property type="entry name" value="LEUCOKININ RECEPTOR"/>
    <property type="match status" value="1"/>
</dbReference>
<dbReference type="SMART" id="SM01381">
    <property type="entry name" value="7TM_GPCR_Srsx"/>
    <property type="match status" value="1"/>
</dbReference>
<evidence type="ECO:0000256" key="9">
    <source>
        <dbReference type="SAM" id="Phobius"/>
    </source>
</evidence>
<evidence type="ECO:0000256" key="2">
    <source>
        <dbReference type="ARBA" id="ARBA00022692"/>
    </source>
</evidence>
<evidence type="ECO:0000256" key="7">
    <source>
        <dbReference type="ARBA" id="ARBA00023224"/>
    </source>
</evidence>
<keyword evidence="12" id="KW-1185">Reference proteome</keyword>
<proteinExistence type="inferred from homology"/>
<keyword evidence="5 9" id="KW-0472">Membrane</keyword>
<keyword evidence="6 8" id="KW-0675">Receptor</keyword>
<dbReference type="PROSITE" id="PS50262">
    <property type="entry name" value="G_PROTEIN_RECEP_F1_2"/>
    <property type="match status" value="1"/>
</dbReference>
<comment type="caution">
    <text evidence="11">The sequence shown here is derived from an EMBL/GenBank/DDBJ whole genome shotgun (WGS) entry which is preliminary data.</text>
</comment>
<keyword evidence="4 8" id="KW-0297">G-protein coupled receptor</keyword>
<evidence type="ECO:0000256" key="8">
    <source>
        <dbReference type="RuleBase" id="RU000688"/>
    </source>
</evidence>
<feature type="transmembrane region" description="Helical" evidence="9">
    <location>
        <begin position="234"/>
        <end position="259"/>
    </location>
</feature>
<dbReference type="SUPFAM" id="SSF81321">
    <property type="entry name" value="Family A G protein-coupled receptor-like"/>
    <property type="match status" value="1"/>
</dbReference>
<keyword evidence="2 8" id="KW-0812">Transmembrane</keyword>
<dbReference type="GO" id="GO:0004930">
    <property type="term" value="F:G protein-coupled receptor activity"/>
    <property type="evidence" value="ECO:0007669"/>
    <property type="project" value="UniProtKB-KW"/>
</dbReference>
<dbReference type="Proteomes" id="UP000276133">
    <property type="component" value="Unassembled WGS sequence"/>
</dbReference>
<feature type="transmembrane region" description="Helical" evidence="9">
    <location>
        <begin position="25"/>
        <end position="51"/>
    </location>
</feature>
<protein>
    <submittedName>
        <fullName evidence="11">Substance-P receptor</fullName>
    </submittedName>
</protein>
<accession>A0A3M7T3T1</accession>
<keyword evidence="3 9" id="KW-1133">Transmembrane helix</keyword>
<dbReference type="InterPro" id="IPR017452">
    <property type="entry name" value="GPCR_Rhodpsn_7TM"/>
</dbReference>
<evidence type="ECO:0000256" key="5">
    <source>
        <dbReference type="ARBA" id="ARBA00023136"/>
    </source>
</evidence>
<keyword evidence="7 8" id="KW-0807">Transducer</keyword>
<evidence type="ECO:0000313" key="12">
    <source>
        <dbReference type="Proteomes" id="UP000276133"/>
    </source>
</evidence>
<dbReference type="Gene3D" id="1.20.1070.10">
    <property type="entry name" value="Rhodopsin 7-helix transmembrane proteins"/>
    <property type="match status" value="1"/>
</dbReference>
<reference evidence="11 12" key="1">
    <citation type="journal article" date="2018" name="Sci. Rep.">
        <title>Genomic signatures of local adaptation to the degree of environmental predictability in rotifers.</title>
        <authorList>
            <person name="Franch-Gras L."/>
            <person name="Hahn C."/>
            <person name="Garcia-Roger E.M."/>
            <person name="Carmona M.J."/>
            <person name="Serra M."/>
            <person name="Gomez A."/>
        </authorList>
    </citation>
    <scope>NUCLEOTIDE SEQUENCE [LARGE SCALE GENOMIC DNA]</scope>
    <source>
        <strain evidence="11">HYR1</strain>
    </source>
</reference>
<feature type="transmembrane region" description="Helical" evidence="9">
    <location>
        <begin position="63"/>
        <end position="83"/>
    </location>
</feature>
<dbReference type="OrthoDB" id="9445642at2759"/>
<feature type="transmembrane region" description="Helical" evidence="9">
    <location>
        <begin position="271"/>
        <end position="294"/>
    </location>
</feature>
<dbReference type="PRINTS" id="PR00237">
    <property type="entry name" value="GPCRRHODOPSN"/>
</dbReference>
<evidence type="ECO:0000256" key="6">
    <source>
        <dbReference type="ARBA" id="ARBA00023170"/>
    </source>
</evidence>
<sequence length="315" mass="36389">MNNLNKTLEILNQTHREYQTSKCMLFFLSILYGTISLVSVIGNSMIILVVYRNKKMRSVTNYFISNLALADLVIGLFATPFQFQAAYLQRWIFPDIMCKIAPFASTISANVNITTLVAISLDRYHVILHPLDQKLSKKQCICIIIIIWVVSVSMSIGKLVNYSVFYFLDQKQCGPQNDLLFKYEIIILAILQYIVPFCLISLTYFKIGYHIYFGYRPTSANDIQSKTKRKAVKMVFIVVLLFIICWMPIQVFNVLNVLFPDFVGSLKNVHIIWFFSNSFAASNSCYNVFIYGICSNYLKWSRNLNLSDKLTKMNF</sequence>
<dbReference type="PANTHER" id="PTHR45695">
    <property type="entry name" value="LEUCOKININ RECEPTOR-RELATED"/>
    <property type="match status" value="1"/>
</dbReference>
<dbReference type="PROSITE" id="PS00237">
    <property type="entry name" value="G_PROTEIN_RECEP_F1_1"/>
    <property type="match status" value="1"/>
</dbReference>
<dbReference type="AlphaFoldDB" id="A0A3M7T3T1"/>
<comment type="subcellular location">
    <subcellularLocation>
        <location evidence="1">Membrane</location>
        <topology evidence="1">Multi-pass membrane protein</topology>
    </subcellularLocation>
</comment>
<organism evidence="11 12">
    <name type="scientific">Brachionus plicatilis</name>
    <name type="common">Marine rotifer</name>
    <name type="synonym">Brachionus muelleri</name>
    <dbReference type="NCBI Taxonomy" id="10195"/>
    <lineage>
        <taxon>Eukaryota</taxon>
        <taxon>Metazoa</taxon>
        <taxon>Spiralia</taxon>
        <taxon>Gnathifera</taxon>
        <taxon>Rotifera</taxon>
        <taxon>Eurotatoria</taxon>
        <taxon>Monogononta</taxon>
        <taxon>Pseudotrocha</taxon>
        <taxon>Ploima</taxon>
        <taxon>Brachionidae</taxon>
        <taxon>Brachionus</taxon>
    </lineage>
</organism>
<name>A0A3M7T3T1_BRAPC</name>
<dbReference type="GO" id="GO:0005886">
    <property type="term" value="C:plasma membrane"/>
    <property type="evidence" value="ECO:0007669"/>
    <property type="project" value="TreeGrafter"/>
</dbReference>
<gene>
    <name evidence="11" type="ORF">BpHYR1_004416</name>
</gene>
<comment type="similarity">
    <text evidence="8">Belongs to the G-protein coupled receptor 1 family.</text>
</comment>
<feature type="transmembrane region" description="Helical" evidence="9">
    <location>
        <begin position="141"/>
        <end position="165"/>
    </location>
</feature>
<feature type="transmembrane region" description="Helical" evidence="9">
    <location>
        <begin position="103"/>
        <end position="121"/>
    </location>
</feature>
<evidence type="ECO:0000256" key="4">
    <source>
        <dbReference type="ARBA" id="ARBA00023040"/>
    </source>
</evidence>
<dbReference type="InterPro" id="IPR000276">
    <property type="entry name" value="GPCR_Rhodpsn"/>
</dbReference>
<feature type="transmembrane region" description="Helical" evidence="9">
    <location>
        <begin position="185"/>
        <end position="205"/>
    </location>
</feature>
<feature type="domain" description="G-protein coupled receptors family 1 profile" evidence="10">
    <location>
        <begin position="42"/>
        <end position="291"/>
    </location>
</feature>
<evidence type="ECO:0000256" key="1">
    <source>
        <dbReference type="ARBA" id="ARBA00004141"/>
    </source>
</evidence>
<dbReference type="STRING" id="10195.A0A3M7T3T1"/>
<evidence type="ECO:0000313" key="11">
    <source>
        <dbReference type="EMBL" id="RNA42693.1"/>
    </source>
</evidence>
<evidence type="ECO:0000259" key="10">
    <source>
        <dbReference type="PROSITE" id="PS50262"/>
    </source>
</evidence>
<dbReference type="Pfam" id="PF00001">
    <property type="entry name" value="7tm_1"/>
    <property type="match status" value="1"/>
</dbReference>
<evidence type="ECO:0000256" key="3">
    <source>
        <dbReference type="ARBA" id="ARBA00022989"/>
    </source>
</evidence>
<dbReference type="EMBL" id="REGN01000326">
    <property type="protein sequence ID" value="RNA42693.1"/>
    <property type="molecule type" value="Genomic_DNA"/>
</dbReference>